<organism evidence="3 4">
    <name type="scientific">Nitratireductor aestuarii</name>
    <dbReference type="NCBI Taxonomy" id="1735103"/>
    <lineage>
        <taxon>Bacteria</taxon>
        <taxon>Pseudomonadati</taxon>
        <taxon>Pseudomonadota</taxon>
        <taxon>Alphaproteobacteria</taxon>
        <taxon>Hyphomicrobiales</taxon>
        <taxon>Phyllobacteriaceae</taxon>
        <taxon>Nitratireductor</taxon>
    </lineage>
</organism>
<dbReference type="Proteomes" id="UP000636264">
    <property type="component" value="Unassembled WGS sequence"/>
</dbReference>
<dbReference type="InterPro" id="IPR042100">
    <property type="entry name" value="Bug_dom1"/>
</dbReference>
<keyword evidence="2" id="KW-0732">Signal</keyword>
<evidence type="ECO:0000256" key="1">
    <source>
        <dbReference type="ARBA" id="ARBA00006987"/>
    </source>
</evidence>
<dbReference type="EMBL" id="BMIF01000006">
    <property type="protein sequence ID" value="GGA67396.1"/>
    <property type="molecule type" value="Genomic_DNA"/>
</dbReference>
<evidence type="ECO:0000313" key="3">
    <source>
        <dbReference type="EMBL" id="GGA67396.1"/>
    </source>
</evidence>
<dbReference type="SUPFAM" id="SSF53850">
    <property type="entry name" value="Periplasmic binding protein-like II"/>
    <property type="match status" value="1"/>
</dbReference>
<keyword evidence="4" id="KW-1185">Reference proteome</keyword>
<dbReference type="RefSeq" id="WP_188721080.1">
    <property type="nucleotide sequence ID" value="NZ_BMIF01000006.1"/>
</dbReference>
<dbReference type="Gene3D" id="3.40.190.10">
    <property type="entry name" value="Periplasmic binding protein-like II"/>
    <property type="match status" value="1"/>
</dbReference>
<reference evidence="3" key="2">
    <citation type="submission" date="2020-09" db="EMBL/GenBank/DDBJ databases">
        <authorList>
            <person name="Sun Q."/>
            <person name="Zhou Y."/>
        </authorList>
    </citation>
    <scope>NUCLEOTIDE SEQUENCE</scope>
    <source>
        <strain evidence="3">CGMCC 1.15320</strain>
    </source>
</reference>
<dbReference type="AlphaFoldDB" id="A0A916RS01"/>
<dbReference type="Pfam" id="PF03401">
    <property type="entry name" value="TctC"/>
    <property type="match status" value="1"/>
</dbReference>
<dbReference type="Gene3D" id="3.40.190.150">
    <property type="entry name" value="Bordetella uptake gene, domain 1"/>
    <property type="match status" value="1"/>
</dbReference>
<reference evidence="3" key="1">
    <citation type="journal article" date="2014" name="Int. J. Syst. Evol. Microbiol.">
        <title>Complete genome sequence of Corynebacterium casei LMG S-19264T (=DSM 44701T), isolated from a smear-ripened cheese.</title>
        <authorList>
            <consortium name="US DOE Joint Genome Institute (JGI-PGF)"/>
            <person name="Walter F."/>
            <person name="Albersmeier A."/>
            <person name="Kalinowski J."/>
            <person name="Ruckert C."/>
        </authorList>
    </citation>
    <scope>NUCLEOTIDE SEQUENCE</scope>
    <source>
        <strain evidence="3">CGMCC 1.15320</strain>
    </source>
</reference>
<proteinExistence type="inferred from homology"/>
<name>A0A916RS01_9HYPH</name>
<dbReference type="PIRSF" id="PIRSF017082">
    <property type="entry name" value="YflP"/>
    <property type="match status" value="1"/>
</dbReference>
<protein>
    <submittedName>
        <fullName evidence="3">MFS transporter</fullName>
    </submittedName>
</protein>
<evidence type="ECO:0000313" key="4">
    <source>
        <dbReference type="Proteomes" id="UP000636264"/>
    </source>
</evidence>
<feature type="signal peptide" evidence="2">
    <location>
        <begin position="1"/>
        <end position="24"/>
    </location>
</feature>
<dbReference type="PANTHER" id="PTHR42928:SF5">
    <property type="entry name" value="BLR1237 PROTEIN"/>
    <property type="match status" value="1"/>
</dbReference>
<dbReference type="InterPro" id="IPR005064">
    <property type="entry name" value="BUG"/>
</dbReference>
<accession>A0A916RS01</accession>
<sequence>MITPLKKLFTVAALALLSASGATAQNYPNGTVTVVVPYSPGSAVDPVGRFIATELQELWGSTVVVDNKPGAGSTIGTAYVAGAPADGSVLLVTSAAFATAPAIYKELPYDPQALLPVAFASQASFVLTGGANVKANTMAELIEEAKERKLFLATAGLGSSTHFAGELITAAAGIEAEPVHYKGGTESLVDLMAGRADIYVGTTVGIGSNIAAGQVKGFAVLGDRRADSIPDVPTTAELGIEGANVAFWLGVFAPKGLPDDIAQKINADVTKILSSEKAKEFLRKTDSVHLPMSPAEFKEMVDSEVALWKKLADERGIEAQ</sequence>
<evidence type="ECO:0000256" key="2">
    <source>
        <dbReference type="SAM" id="SignalP"/>
    </source>
</evidence>
<comment type="caution">
    <text evidence="3">The sequence shown here is derived from an EMBL/GenBank/DDBJ whole genome shotgun (WGS) entry which is preliminary data.</text>
</comment>
<gene>
    <name evidence="3" type="ORF">GCM10011385_21620</name>
</gene>
<comment type="similarity">
    <text evidence="1">Belongs to the UPF0065 (bug) family.</text>
</comment>
<dbReference type="PANTHER" id="PTHR42928">
    <property type="entry name" value="TRICARBOXYLATE-BINDING PROTEIN"/>
    <property type="match status" value="1"/>
</dbReference>
<feature type="chain" id="PRO_5037871325" evidence="2">
    <location>
        <begin position="25"/>
        <end position="320"/>
    </location>
</feature>